<organism evidence="3 4">
    <name type="scientific">Mya arenaria</name>
    <name type="common">Soft-shell clam</name>
    <dbReference type="NCBI Taxonomy" id="6604"/>
    <lineage>
        <taxon>Eukaryota</taxon>
        <taxon>Metazoa</taxon>
        <taxon>Spiralia</taxon>
        <taxon>Lophotrochozoa</taxon>
        <taxon>Mollusca</taxon>
        <taxon>Bivalvia</taxon>
        <taxon>Autobranchia</taxon>
        <taxon>Heteroconchia</taxon>
        <taxon>Euheterodonta</taxon>
        <taxon>Imparidentia</taxon>
        <taxon>Neoheterodontei</taxon>
        <taxon>Myida</taxon>
        <taxon>Myoidea</taxon>
        <taxon>Myidae</taxon>
        <taxon>Mya</taxon>
    </lineage>
</organism>
<dbReference type="SUPFAM" id="SSF48371">
    <property type="entry name" value="ARM repeat"/>
    <property type="match status" value="1"/>
</dbReference>
<feature type="region of interest" description="Disordered" evidence="1">
    <location>
        <begin position="608"/>
        <end position="630"/>
    </location>
</feature>
<name>A0ABY7DYG2_MYAAR</name>
<keyword evidence="4" id="KW-1185">Reference proteome</keyword>
<feature type="compositionally biased region" description="Polar residues" evidence="1">
    <location>
        <begin position="620"/>
        <end position="629"/>
    </location>
</feature>
<evidence type="ECO:0000259" key="2">
    <source>
        <dbReference type="PROSITE" id="PS50097"/>
    </source>
</evidence>
<feature type="compositionally biased region" description="Polar residues" evidence="1">
    <location>
        <begin position="259"/>
        <end position="275"/>
    </location>
</feature>
<dbReference type="Gene3D" id="3.30.710.10">
    <property type="entry name" value="Potassium Channel Kv1.1, Chain A"/>
    <property type="match status" value="1"/>
</dbReference>
<feature type="region of interest" description="Disordered" evidence="1">
    <location>
        <begin position="323"/>
        <end position="363"/>
    </location>
</feature>
<gene>
    <name evidence="3" type="ORF">MAR_009321</name>
</gene>
<dbReference type="InterPro" id="IPR000210">
    <property type="entry name" value="BTB/POZ_dom"/>
</dbReference>
<dbReference type="PROSITE" id="PS50097">
    <property type="entry name" value="BTB"/>
    <property type="match status" value="1"/>
</dbReference>
<dbReference type="Pfam" id="PF00651">
    <property type="entry name" value="BTB"/>
    <property type="match status" value="1"/>
</dbReference>
<evidence type="ECO:0000313" key="3">
    <source>
        <dbReference type="EMBL" id="WAR02763.1"/>
    </source>
</evidence>
<evidence type="ECO:0000313" key="4">
    <source>
        <dbReference type="Proteomes" id="UP001164746"/>
    </source>
</evidence>
<protein>
    <recommendedName>
        <fullName evidence="2">BTB domain-containing protein</fullName>
    </recommendedName>
</protein>
<dbReference type="InterPro" id="IPR055445">
    <property type="entry name" value="ARM_ARMC5"/>
</dbReference>
<dbReference type="SUPFAM" id="SSF54695">
    <property type="entry name" value="POZ domain"/>
    <property type="match status" value="1"/>
</dbReference>
<dbReference type="Pfam" id="PF24768">
    <property type="entry name" value="ARM_ARMC5"/>
    <property type="match status" value="1"/>
</dbReference>
<evidence type="ECO:0000256" key="1">
    <source>
        <dbReference type="SAM" id="MobiDB-lite"/>
    </source>
</evidence>
<dbReference type="InterPro" id="IPR011333">
    <property type="entry name" value="SKP1/BTB/POZ_sf"/>
</dbReference>
<reference evidence="3" key="1">
    <citation type="submission" date="2022-11" db="EMBL/GenBank/DDBJ databases">
        <title>Centuries of genome instability and evolution in soft-shell clam transmissible cancer (bioRxiv).</title>
        <authorList>
            <person name="Hart S.F.M."/>
            <person name="Yonemitsu M.A."/>
            <person name="Giersch R.M."/>
            <person name="Beal B.F."/>
            <person name="Arriagada G."/>
            <person name="Davis B.W."/>
            <person name="Ostrander E.A."/>
            <person name="Goff S.P."/>
            <person name="Metzger M.J."/>
        </authorList>
    </citation>
    <scope>NUCLEOTIDE SEQUENCE</scope>
    <source>
        <strain evidence="3">MELC-2E11</strain>
        <tissue evidence="3">Siphon/mantle</tissue>
    </source>
</reference>
<feature type="region of interest" description="Disordered" evidence="1">
    <location>
        <begin position="231"/>
        <end position="307"/>
    </location>
</feature>
<feature type="domain" description="BTB" evidence="2">
    <location>
        <begin position="735"/>
        <end position="802"/>
    </location>
</feature>
<dbReference type="Proteomes" id="UP001164746">
    <property type="component" value="Chromosome 4"/>
</dbReference>
<dbReference type="PANTHER" id="PTHR23312:SF8">
    <property type="entry name" value="ARMADILLO REPEAT-CONTAINING PROTEIN 5"/>
    <property type="match status" value="1"/>
</dbReference>
<dbReference type="PANTHER" id="PTHR23312">
    <property type="entry name" value="ARMC5 ARMADILLO REPEAT-CONTAINING -RELATED"/>
    <property type="match status" value="1"/>
</dbReference>
<accession>A0ABY7DYG2</accession>
<feature type="compositionally biased region" description="Basic and acidic residues" evidence="1">
    <location>
        <begin position="323"/>
        <end position="351"/>
    </location>
</feature>
<sequence length="1047" mass="117683">MYQSEGNELENWRLDILNVLCLCCKEVVNRLKIREQKVFNVFMESLESEEYKHIHERIISALLYFIYDDKGFPMLLEAGLVNVLIKCLKLVCGIDNSASTADTNVNDRDEQNINTHELQSTSDEVFGVEEKESKTKEVNKSTITVVSITAHPIKMITAKENESKSFGSVEGVDIGDIDSDNEIGKVEIKASAGRPVYSINSPTYKPQPYWKGEETDTPTCIQRFTPLHAADSAPSTGYSPFSSASYYSPGESSPEYGSCTSPQTGNSCSPPQSSHNVDDGKASPVGRPGHRGYRPLSGSQCPDQMHPKYPKYTDISCQLYKHEEQPDASHSPQKSEKRSDHHLFARDDKVQPETADSPKSCMSGYSGDFEDNLGGYSPVYSPCFSVDPDVEPMSESDEIKEKDVEVECDKSKKDDKDYCYRVADNEIDNADIDDYAFSIMQDKKDQETVVTKNQAEEKVMSIVSSENNPQLQRACRSLPMMSDPYVNNILVLLSRVSQMENPTPHLVTMETVSSLLSYLSEMEKPHARCARLLSRVFRNPLCFEQIINLGLPVLIYNMLLRDKDVSKLAILLNEMGGRKKRKVTYSKGSSLQDDSDSDRFSVSDWSMFENEPPSKRQKNNSDGGHSSTRGHVKDVSWSGWCGLALLEDLSGVASSMSLDSRQYYFIQLVILDQVLTVMKNFCSSPVGDIASVLYGISLLTKVTHAANKFCKPIRQSVQPYLNEDCKLKNVDQSSDSVCFLVNDEKVLADRSTLVSRSDIFSAMLSGNFSESSLSEVPVTCCCSLAFRCVVHYIHGCEVRTCDTLQKMYCNDINTRTVSEVIDIVNEADKYMLDGLKAQASDCLFYTYINSETAYSIFKVGALYRWTKFLKAAVTRVFCDNDFERIKGSNVTEDDSGHKREVEPKTKYKVTMSQDLSWNTHIDNTITIANSTDILGFLCHNLQIKNKEICDQPPSRHKQHLLHARPPELGISRIQTSQGQTKMFKITNDLVDIHASKYLIPALSNTRFSHSNEYRQQSTSTAHFWNSFFPRTIHSGSAFQLTLQKPLI</sequence>
<proteinExistence type="predicted"/>
<feature type="compositionally biased region" description="Low complexity" evidence="1">
    <location>
        <begin position="238"/>
        <end position="258"/>
    </location>
</feature>
<dbReference type="EMBL" id="CP111015">
    <property type="protein sequence ID" value="WAR02763.1"/>
    <property type="molecule type" value="Genomic_DNA"/>
</dbReference>
<dbReference type="InterPro" id="IPR016024">
    <property type="entry name" value="ARM-type_fold"/>
</dbReference>